<comment type="caution">
    <text evidence="7">The sequence shown here is derived from an EMBL/GenBank/DDBJ whole genome shotgun (WGS) entry which is preliminary data.</text>
</comment>
<sequence length="171" mass="19528">MSDSSLSALRELLTQRYDELKRRLAWRLGSVEVASDALHDTWLHLENRNEDHGPVKNPAAYLMRVATNLALDRLQRDRRYMNADELEALMVEIADPAPGPVQVVAARDEIEMLANIIESMPRRRRAIFLAIRVDGLSNQDAALRFGVSPRLVGLELKRAHEYCMTHMPKDE</sequence>
<dbReference type="Gene3D" id="1.10.1740.10">
    <property type="match status" value="1"/>
</dbReference>
<dbReference type="NCBIfam" id="TIGR02937">
    <property type="entry name" value="sigma70-ECF"/>
    <property type="match status" value="1"/>
</dbReference>
<dbReference type="Proteomes" id="UP001596542">
    <property type="component" value="Unassembled WGS sequence"/>
</dbReference>
<dbReference type="PANTHER" id="PTHR43133">
    <property type="entry name" value="RNA POLYMERASE ECF-TYPE SIGMA FACTO"/>
    <property type="match status" value="1"/>
</dbReference>
<dbReference type="InterPro" id="IPR036388">
    <property type="entry name" value="WH-like_DNA-bd_sf"/>
</dbReference>
<organism evidence="7 8">
    <name type="scientific">Herminiimonas glaciei</name>
    <dbReference type="NCBI Taxonomy" id="523788"/>
    <lineage>
        <taxon>Bacteria</taxon>
        <taxon>Pseudomonadati</taxon>
        <taxon>Pseudomonadota</taxon>
        <taxon>Betaproteobacteria</taxon>
        <taxon>Burkholderiales</taxon>
        <taxon>Oxalobacteraceae</taxon>
        <taxon>Herminiimonas</taxon>
    </lineage>
</organism>
<protein>
    <submittedName>
        <fullName evidence="7">RNA polymerase sigma factor</fullName>
    </submittedName>
</protein>
<evidence type="ECO:0000256" key="1">
    <source>
        <dbReference type="ARBA" id="ARBA00010641"/>
    </source>
</evidence>
<keyword evidence="4" id="KW-0804">Transcription</keyword>
<dbReference type="InterPro" id="IPR014284">
    <property type="entry name" value="RNA_pol_sigma-70_dom"/>
</dbReference>
<feature type="domain" description="RNA polymerase sigma-70 region 2" evidence="5">
    <location>
        <begin position="15"/>
        <end position="79"/>
    </location>
</feature>
<keyword evidence="8" id="KW-1185">Reference proteome</keyword>
<dbReference type="Pfam" id="PF08281">
    <property type="entry name" value="Sigma70_r4_2"/>
    <property type="match status" value="1"/>
</dbReference>
<proteinExistence type="inferred from homology"/>
<dbReference type="EMBL" id="JBHTBU010000001">
    <property type="protein sequence ID" value="MFC7286820.1"/>
    <property type="molecule type" value="Genomic_DNA"/>
</dbReference>
<dbReference type="SUPFAM" id="SSF88946">
    <property type="entry name" value="Sigma2 domain of RNA polymerase sigma factors"/>
    <property type="match status" value="1"/>
</dbReference>
<accession>A0ABW2I7H9</accession>
<evidence type="ECO:0000313" key="7">
    <source>
        <dbReference type="EMBL" id="MFC7286820.1"/>
    </source>
</evidence>
<dbReference type="InterPro" id="IPR013324">
    <property type="entry name" value="RNA_pol_sigma_r3/r4-like"/>
</dbReference>
<dbReference type="InterPro" id="IPR039425">
    <property type="entry name" value="RNA_pol_sigma-70-like"/>
</dbReference>
<dbReference type="InterPro" id="IPR007627">
    <property type="entry name" value="RNA_pol_sigma70_r2"/>
</dbReference>
<dbReference type="InterPro" id="IPR013325">
    <property type="entry name" value="RNA_pol_sigma_r2"/>
</dbReference>
<dbReference type="SUPFAM" id="SSF88659">
    <property type="entry name" value="Sigma3 and sigma4 domains of RNA polymerase sigma factors"/>
    <property type="match status" value="1"/>
</dbReference>
<dbReference type="InterPro" id="IPR013249">
    <property type="entry name" value="RNA_pol_sigma70_r4_t2"/>
</dbReference>
<name>A0ABW2I7H9_9BURK</name>
<evidence type="ECO:0000259" key="5">
    <source>
        <dbReference type="Pfam" id="PF04542"/>
    </source>
</evidence>
<feature type="domain" description="RNA polymerase sigma factor 70 region 4 type 2" evidence="6">
    <location>
        <begin position="111"/>
        <end position="159"/>
    </location>
</feature>
<keyword evidence="2" id="KW-0805">Transcription regulation</keyword>
<dbReference type="Gene3D" id="1.10.10.10">
    <property type="entry name" value="Winged helix-like DNA-binding domain superfamily/Winged helix DNA-binding domain"/>
    <property type="match status" value="1"/>
</dbReference>
<dbReference type="Pfam" id="PF04542">
    <property type="entry name" value="Sigma70_r2"/>
    <property type="match status" value="1"/>
</dbReference>
<evidence type="ECO:0000256" key="4">
    <source>
        <dbReference type="ARBA" id="ARBA00023163"/>
    </source>
</evidence>
<gene>
    <name evidence="7" type="ORF">ACFQPC_02110</name>
</gene>
<evidence type="ECO:0000256" key="3">
    <source>
        <dbReference type="ARBA" id="ARBA00023082"/>
    </source>
</evidence>
<comment type="similarity">
    <text evidence="1">Belongs to the sigma-70 factor family. ECF subfamily.</text>
</comment>
<evidence type="ECO:0000313" key="8">
    <source>
        <dbReference type="Proteomes" id="UP001596542"/>
    </source>
</evidence>
<keyword evidence="3" id="KW-0731">Sigma factor</keyword>
<evidence type="ECO:0000256" key="2">
    <source>
        <dbReference type="ARBA" id="ARBA00023015"/>
    </source>
</evidence>
<reference evidence="8" key="1">
    <citation type="journal article" date="2019" name="Int. J. Syst. Evol. Microbiol.">
        <title>The Global Catalogue of Microorganisms (GCM) 10K type strain sequencing project: providing services to taxonomists for standard genome sequencing and annotation.</title>
        <authorList>
            <consortium name="The Broad Institute Genomics Platform"/>
            <consortium name="The Broad Institute Genome Sequencing Center for Infectious Disease"/>
            <person name="Wu L."/>
            <person name="Ma J."/>
        </authorList>
    </citation>
    <scope>NUCLEOTIDE SEQUENCE [LARGE SCALE GENOMIC DNA]</scope>
    <source>
        <strain evidence="8">KACC 12508</strain>
    </source>
</reference>
<dbReference type="RefSeq" id="WP_382269996.1">
    <property type="nucleotide sequence ID" value="NZ_JBHTBU010000001.1"/>
</dbReference>
<dbReference type="PANTHER" id="PTHR43133:SF63">
    <property type="entry name" value="RNA POLYMERASE SIGMA FACTOR FECI-RELATED"/>
    <property type="match status" value="1"/>
</dbReference>
<evidence type="ECO:0000259" key="6">
    <source>
        <dbReference type="Pfam" id="PF08281"/>
    </source>
</evidence>